<evidence type="ECO:0000313" key="1">
    <source>
        <dbReference type="EMBL" id="PAU96269.1"/>
    </source>
</evidence>
<dbReference type="AlphaFoldDB" id="A0A2A2GH95"/>
<dbReference type="InterPro" id="IPR037185">
    <property type="entry name" value="EmrE-like"/>
</dbReference>
<evidence type="ECO:0008006" key="3">
    <source>
        <dbReference type="Google" id="ProtNLM"/>
    </source>
</evidence>
<comment type="caution">
    <text evidence="1">The sequence shown here is derived from an EMBL/GenBank/DDBJ whole genome shotgun (WGS) entry which is preliminary data.</text>
</comment>
<dbReference type="SUPFAM" id="SSF103481">
    <property type="entry name" value="Multidrug resistance efflux transporter EmrE"/>
    <property type="match status" value="1"/>
</dbReference>
<reference evidence="1 2" key="1">
    <citation type="submission" date="2017-09" db="EMBL/GenBank/DDBJ databases">
        <title>Paracoccus alkalisoli sp. nov., isolated from saline alkaline soil.</title>
        <authorList>
            <person name="Dong X."/>
            <person name="Zhang G."/>
        </authorList>
    </citation>
    <scope>NUCLEOTIDE SEQUENCE [LARGE SCALE GENOMIC DNA]</scope>
    <source>
        <strain evidence="1 2">WN007</strain>
    </source>
</reference>
<dbReference type="OrthoDB" id="9806718at2"/>
<organism evidence="1 2">
    <name type="scientific">Paracoccus salipaludis</name>
    <dbReference type="NCBI Taxonomy" id="2032623"/>
    <lineage>
        <taxon>Bacteria</taxon>
        <taxon>Pseudomonadati</taxon>
        <taxon>Pseudomonadota</taxon>
        <taxon>Alphaproteobacteria</taxon>
        <taxon>Rhodobacterales</taxon>
        <taxon>Paracoccaceae</taxon>
        <taxon>Paracoccus</taxon>
    </lineage>
</organism>
<dbReference type="EMBL" id="NSJZ01000017">
    <property type="protein sequence ID" value="PAU96269.1"/>
    <property type="molecule type" value="Genomic_DNA"/>
</dbReference>
<gene>
    <name evidence="1" type="ORF">CK240_14760</name>
</gene>
<name>A0A2A2GH95_9RHOB</name>
<proteinExistence type="predicted"/>
<keyword evidence="2" id="KW-1185">Reference proteome</keyword>
<evidence type="ECO:0000313" key="2">
    <source>
        <dbReference type="Proteomes" id="UP000218023"/>
    </source>
</evidence>
<dbReference type="RefSeq" id="WP_095641102.1">
    <property type="nucleotide sequence ID" value="NZ_NSJZ01000017.1"/>
</dbReference>
<accession>A0A2A2GH95</accession>
<dbReference type="Proteomes" id="UP000218023">
    <property type="component" value="Unassembled WGS sequence"/>
</dbReference>
<sequence>MLSGFATGAPWLCCFRAIGLGNPAQVVARDKLGVVLVAVFGAAFPGGHLSGPDRLGVAAVAAAAILVACKGPAASGGGARGAPPPVRRQG</sequence>
<protein>
    <recommendedName>
        <fullName evidence="3">EamA domain-containing protein</fullName>
    </recommendedName>
</protein>